<name>A0A1I0QI00_9FLAO</name>
<reference evidence="4" key="1">
    <citation type="submission" date="2016-10" db="EMBL/GenBank/DDBJ databases">
        <authorList>
            <person name="Varghese N."/>
            <person name="Submissions S."/>
        </authorList>
    </citation>
    <scope>NUCLEOTIDE SEQUENCE [LARGE SCALE GENOMIC DNA]</scope>
    <source>
        <strain evidence="4">DSM 17724</strain>
    </source>
</reference>
<dbReference type="Gene3D" id="3.40.50.720">
    <property type="entry name" value="NAD(P)-binding Rossmann-like Domain"/>
    <property type="match status" value="1"/>
</dbReference>
<dbReference type="FunFam" id="3.40.50.720:FF:000084">
    <property type="entry name" value="Short-chain dehydrogenase reductase"/>
    <property type="match status" value="1"/>
</dbReference>
<dbReference type="InterPro" id="IPR020904">
    <property type="entry name" value="Sc_DH/Rdtase_CS"/>
</dbReference>
<dbReference type="STRING" id="356305.SAMN05421841_1930"/>
<keyword evidence="2" id="KW-0560">Oxidoreductase</keyword>
<dbReference type="Proteomes" id="UP000199469">
    <property type="component" value="Unassembled WGS sequence"/>
</dbReference>
<dbReference type="PROSITE" id="PS00061">
    <property type="entry name" value="ADH_SHORT"/>
    <property type="match status" value="1"/>
</dbReference>
<dbReference type="PANTHER" id="PTHR48107:SF7">
    <property type="entry name" value="RE15974P"/>
    <property type="match status" value="1"/>
</dbReference>
<evidence type="ECO:0000313" key="4">
    <source>
        <dbReference type="Proteomes" id="UP000199469"/>
    </source>
</evidence>
<dbReference type="InterPro" id="IPR002347">
    <property type="entry name" value="SDR_fam"/>
</dbReference>
<organism evidence="3 4">
    <name type="scientific">Chryseobacterium wanjuense</name>
    <dbReference type="NCBI Taxonomy" id="356305"/>
    <lineage>
        <taxon>Bacteria</taxon>
        <taxon>Pseudomonadati</taxon>
        <taxon>Bacteroidota</taxon>
        <taxon>Flavobacteriia</taxon>
        <taxon>Flavobacteriales</taxon>
        <taxon>Weeksellaceae</taxon>
        <taxon>Chryseobacterium group</taxon>
        <taxon>Chryseobacterium</taxon>
    </lineage>
</organism>
<dbReference type="PRINTS" id="PR00081">
    <property type="entry name" value="GDHRDH"/>
</dbReference>
<dbReference type="EMBL" id="FOIU01000001">
    <property type="protein sequence ID" value="SEW26720.1"/>
    <property type="molecule type" value="Genomic_DNA"/>
</dbReference>
<sequence length="246" mass="26300">MIYNGLKGKVAIVTGGSGGIGRAVVKRLAYEGVSVLFTYFQGKDRADELISELDNRQVNAISVDISSLSDIKRMFDLAESEFGGVDILVNNAAHLSTGMIEEITEPDYEYLMNVNVKGSLFCIQQAIKNLRNKGAIINISSVNTVLPEPAAALYSASKAALEQFSCIAAKEIASREITVNCISPGPVNTDLLVKHNSQEVLKQIAALTPLGRIGEPEDIAEIVTFLASSGARWITGQNLRASGGLV</sequence>
<comment type="similarity">
    <text evidence="1">Belongs to the short-chain dehydrogenases/reductases (SDR) family.</text>
</comment>
<gene>
    <name evidence="3" type="ORF">SAMN05421841_1930</name>
</gene>
<dbReference type="Pfam" id="PF13561">
    <property type="entry name" value="adh_short_C2"/>
    <property type="match status" value="1"/>
</dbReference>
<dbReference type="OrthoDB" id="9803333at2"/>
<dbReference type="SUPFAM" id="SSF51735">
    <property type="entry name" value="NAD(P)-binding Rossmann-fold domains"/>
    <property type="match status" value="1"/>
</dbReference>
<evidence type="ECO:0000256" key="2">
    <source>
        <dbReference type="ARBA" id="ARBA00023002"/>
    </source>
</evidence>
<protein>
    <submittedName>
        <fullName evidence="3">3-oxoacyl-[acyl-carrier protein] reductase</fullName>
    </submittedName>
</protein>
<dbReference type="InterPro" id="IPR036291">
    <property type="entry name" value="NAD(P)-bd_dom_sf"/>
</dbReference>
<evidence type="ECO:0000313" key="3">
    <source>
        <dbReference type="EMBL" id="SEW26720.1"/>
    </source>
</evidence>
<dbReference type="AlphaFoldDB" id="A0A1I0QI00"/>
<dbReference type="PRINTS" id="PR00080">
    <property type="entry name" value="SDRFAMILY"/>
</dbReference>
<dbReference type="PANTHER" id="PTHR48107">
    <property type="entry name" value="NADPH-DEPENDENT ALDEHYDE REDUCTASE-LIKE PROTEIN, CHLOROPLASTIC-RELATED"/>
    <property type="match status" value="1"/>
</dbReference>
<proteinExistence type="inferred from homology"/>
<dbReference type="RefSeq" id="WP_089791855.1">
    <property type="nucleotide sequence ID" value="NZ_FOIU01000001.1"/>
</dbReference>
<keyword evidence="4" id="KW-1185">Reference proteome</keyword>
<dbReference type="GO" id="GO:0016614">
    <property type="term" value="F:oxidoreductase activity, acting on CH-OH group of donors"/>
    <property type="evidence" value="ECO:0007669"/>
    <property type="project" value="UniProtKB-ARBA"/>
</dbReference>
<dbReference type="NCBIfam" id="NF005559">
    <property type="entry name" value="PRK07231.1"/>
    <property type="match status" value="1"/>
</dbReference>
<accession>A0A1I0QI00</accession>
<evidence type="ECO:0000256" key="1">
    <source>
        <dbReference type="ARBA" id="ARBA00006484"/>
    </source>
</evidence>